<dbReference type="PANTHER" id="PTHR47267:SF4">
    <property type="entry name" value="PYRIDOXAL PHOSPHATE PHOSPHATASE YIGL"/>
    <property type="match status" value="1"/>
</dbReference>
<dbReference type="Gene3D" id="3.30.1240.10">
    <property type="match status" value="1"/>
</dbReference>
<reference evidence="4 5" key="1">
    <citation type="submission" date="2020-08" db="EMBL/GenBank/DDBJ databases">
        <authorList>
            <person name="Newling K."/>
            <person name="Davey J."/>
            <person name="Forrester S."/>
        </authorList>
    </citation>
    <scope>NUCLEOTIDE SEQUENCE [LARGE SCALE GENOMIC DNA]</scope>
    <source>
        <strain evidence="5">Crithidia deanei Carvalho (ATCC PRA-265)</strain>
    </source>
</reference>
<dbReference type="GO" id="GO:0016787">
    <property type="term" value="F:hydrolase activity"/>
    <property type="evidence" value="ECO:0007669"/>
    <property type="project" value="UniProtKB-KW"/>
</dbReference>
<evidence type="ECO:0000256" key="3">
    <source>
        <dbReference type="ARBA" id="ARBA00022842"/>
    </source>
</evidence>
<keyword evidence="3" id="KW-0460">Magnesium</keyword>
<protein>
    <submittedName>
        <fullName evidence="4">Haloacid dehalogenase-like hydrolase/Sucrose-6F-phosphate phosphohydrolase, putative</fullName>
    </submittedName>
</protein>
<evidence type="ECO:0000313" key="5">
    <source>
        <dbReference type="Proteomes" id="UP000515908"/>
    </source>
</evidence>
<proteinExistence type="predicted"/>
<dbReference type="SUPFAM" id="SSF56784">
    <property type="entry name" value="HAD-like"/>
    <property type="match status" value="1"/>
</dbReference>
<dbReference type="PANTHER" id="PTHR47267">
    <property type="match status" value="1"/>
</dbReference>
<keyword evidence="2 4" id="KW-0378">Hydrolase</keyword>
<gene>
    <name evidence="4" type="ORF">ADEAN_000639200</name>
</gene>
<dbReference type="InterPro" id="IPR023214">
    <property type="entry name" value="HAD_sf"/>
</dbReference>
<dbReference type="Pfam" id="PF08282">
    <property type="entry name" value="Hydrolase_3"/>
    <property type="match status" value="1"/>
</dbReference>
<dbReference type="PROSITE" id="PS01229">
    <property type="entry name" value="COF_2"/>
    <property type="match status" value="1"/>
</dbReference>
<keyword evidence="5" id="KW-1185">Reference proteome</keyword>
<dbReference type="EMBL" id="LR877156">
    <property type="protein sequence ID" value="CAD2218899.1"/>
    <property type="molecule type" value="Genomic_DNA"/>
</dbReference>
<dbReference type="VEuPathDB" id="TriTrypDB:ADEAN_000639200"/>
<dbReference type="Proteomes" id="UP000515908">
    <property type="component" value="Chromosome 12"/>
</dbReference>
<dbReference type="PROSITE" id="PS01228">
    <property type="entry name" value="COF_1"/>
    <property type="match status" value="1"/>
</dbReference>
<sequence>MSAKVQNPYKLVALDMDGTLLNSHHEVSERTKYVLQCLLQRGVHVIFATGRPFTDVFRVKKHLNIFGTKSEALPVADGVRPRCFSITTHGTCIYDEHNEKVYEQVIHPDTCKALYHLVDVTPEVNLNVYRTVTKEEVASPTYHNPSDLGTAPEERATEEWIARHPAEMEALIYESTKFTYRTVDSVEQFSTENVNEIFFLSEDKKKVREVENQIRVFVQQNDAAVGADKEDPSAQPHGVSRSVRVAPSAEYCVDILPGKVSKASSIAYILQELQLTFADTIAFGDGLNDLEMLTSVAKGFVMGNANERVKHILLGKNEEEIMKTEGAHYCTFTKKAQGCELIGTNDEDGVATKLAEIFGIDLSNAPK</sequence>
<dbReference type="AlphaFoldDB" id="A0A7G2CHK0"/>
<evidence type="ECO:0000313" key="4">
    <source>
        <dbReference type="EMBL" id="CAD2218899.1"/>
    </source>
</evidence>
<organism evidence="4 5">
    <name type="scientific">Angomonas deanei</name>
    <dbReference type="NCBI Taxonomy" id="59799"/>
    <lineage>
        <taxon>Eukaryota</taxon>
        <taxon>Discoba</taxon>
        <taxon>Euglenozoa</taxon>
        <taxon>Kinetoplastea</taxon>
        <taxon>Metakinetoplastina</taxon>
        <taxon>Trypanosomatida</taxon>
        <taxon>Trypanosomatidae</taxon>
        <taxon>Strigomonadinae</taxon>
        <taxon>Angomonas</taxon>
    </lineage>
</organism>
<accession>A0A7G2CHK0</accession>
<evidence type="ECO:0000256" key="2">
    <source>
        <dbReference type="ARBA" id="ARBA00022801"/>
    </source>
</evidence>
<dbReference type="Gene3D" id="3.40.50.1000">
    <property type="entry name" value="HAD superfamily/HAD-like"/>
    <property type="match status" value="1"/>
</dbReference>
<evidence type="ECO:0000256" key="1">
    <source>
        <dbReference type="ARBA" id="ARBA00001946"/>
    </source>
</evidence>
<name>A0A7G2CHK0_9TRYP</name>
<comment type="cofactor">
    <cofactor evidence="1">
        <name>Mg(2+)</name>
        <dbReference type="ChEBI" id="CHEBI:18420"/>
    </cofactor>
</comment>
<dbReference type="InterPro" id="IPR036412">
    <property type="entry name" value="HAD-like_sf"/>
</dbReference>